<dbReference type="Proteomes" id="UP000807371">
    <property type="component" value="Unassembled WGS sequence"/>
</dbReference>
<dbReference type="Pfam" id="PF19674">
    <property type="entry name" value="DUF6177"/>
    <property type="match status" value="1"/>
</dbReference>
<keyword evidence="2" id="KW-1185">Reference proteome</keyword>
<reference evidence="1 2" key="1">
    <citation type="submission" date="2020-09" db="EMBL/GenBank/DDBJ databases">
        <title>Biosynthesis of the nuclear factor of activated T cells inhibitor NFAT-133 and its congeners in Streptomyces pactum.</title>
        <authorList>
            <person name="Zhou W."/>
            <person name="Posri P."/>
            <person name="Abugrain M.E."/>
            <person name="Weisberg A.J."/>
            <person name="Chang J.H."/>
            <person name="Mahmud T."/>
        </authorList>
    </citation>
    <scope>NUCLEOTIDE SEQUENCE [LARGE SCALE GENOMIC DNA]</scope>
    <source>
        <strain evidence="1 2">ATCC 27456</strain>
    </source>
</reference>
<dbReference type="RefSeq" id="WP_197989744.1">
    <property type="nucleotide sequence ID" value="NZ_JACYXC010000001.1"/>
</dbReference>
<dbReference type="EMBL" id="JACYXC010000001">
    <property type="protein sequence ID" value="MBH5336316.1"/>
    <property type="molecule type" value="Genomic_DNA"/>
</dbReference>
<gene>
    <name evidence="1" type="ORF">IHE55_16645</name>
</gene>
<accession>A0ABS0NMC7</accession>
<evidence type="ECO:0000313" key="2">
    <source>
        <dbReference type="Proteomes" id="UP000807371"/>
    </source>
</evidence>
<sequence>MTKDVIVLTEQMPDNWTLLAGLLAGGPDVELRTAGDGAVIQLCDGGGRPLVSVEAPLLVRVPGEAARLLGEEAPEQRGPVWWLEARASTAVPEAEQVAGVFAGRLAHRLRGRIWPPDAVPAAGIEDPVALEGVTPAPVPAAAQPAVDVLTDQVAVVLQDRPVVAMTAWLSDALAAALASGRGLQIVTGAGCRLSLPTSSLLIGPGTRWVVRDGHGGYYDGRSGAVLHWHGGAFTTVGDRTAEVPVHQGYQHLATTGERQLTLTVHTRHPADDRLLLGGALEDVCRALTGSPPSGWGTAEPVPHPWSRRRLTEFARERSPAPTWFVAVGDPGARPAIATLTVSRTTGGVEEQLTFTAGYGPDDPPALDALPGLVGRLVREHRLVSTVAQVRAGRRDLTVPARLQAPPVPVAFVLGSEEVRDVGAEHAARPPIAAEPLRLGPATAPALYYPLGDGTSGAAWAAYEKLIRHLRPDMP</sequence>
<evidence type="ECO:0000313" key="1">
    <source>
        <dbReference type="EMBL" id="MBH5336316.1"/>
    </source>
</evidence>
<comment type="caution">
    <text evidence="1">The sequence shown here is derived from an EMBL/GenBank/DDBJ whole genome shotgun (WGS) entry which is preliminary data.</text>
</comment>
<protein>
    <submittedName>
        <fullName evidence="1">Uncharacterized protein</fullName>
    </submittedName>
</protein>
<name>A0ABS0NMC7_9ACTN</name>
<proteinExistence type="predicted"/>
<dbReference type="InterPro" id="IPR046175">
    <property type="entry name" value="DUF6177"/>
</dbReference>
<organism evidence="1 2">
    <name type="scientific">Streptomyces pactum</name>
    <dbReference type="NCBI Taxonomy" id="68249"/>
    <lineage>
        <taxon>Bacteria</taxon>
        <taxon>Bacillati</taxon>
        <taxon>Actinomycetota</taxon>
        <taxon>Actinomycetes</taxon>
        <taxon>Kitasatosporales</taxon>
        <taxon>Streptomycetaceae</taxon>
        <taxon>Streptomyces</taxon>
    </lineage>
</organism>